<dbReference type="STRING" id="62062.ENSHHUP00000061567"/>
<proteinExistence type="predicted"/>
<evidence type="ECO:0000313" key="7">
    <source>
        <dbReference type="Proteomes" id="UP000314982"/>
    </source>
</evidence>
<evidence type="ECO:0000256" key="1">
    <source>
        <dbReference type="ARBA" id="ARBA00023054"/>
    </source>
</evidence>
<dbReference type="InterPro" id="IPR032777">
    <property type="entry name" value="DUF4515"/>
</dbReference>
<feature type="region of interest" description="Disordered" evidence="3">
    <location>
        <begin position="88"/>
        <end position="144"/>
    </location>
</feature>
<dbReference type="PANTHER" id="PTHR14845">
    <property type="entry name" value="COILED-COIL DOMAIN-CONTAINING 166"/>
    <property type="match status" value="1"/>
</dbReference>
<reference evidence="6" key="2">
    <citation type="submission" date="2025-08" db="UniProtKB">
        <authorList>
            <consortium name="Ensembl"/>
        </authorList>
    </citation>
    <scope>IDENTIFICATION</scope>
</reference>
<feature type="domain" description="DUF4515" evidence="5">
    <location>
        <begin position="186"/>
        <end position="377"/>
    </location>
</feature>
<reference evidence="6" key="3">
    <citation type="submission" date="2025-09" db="UniProtKB">
        <authorList>
            <consortium name="Ensembl"/>
        </authorList>
    </citation>
    <scope>IDENTIFICATION</scope>
</reference>
<dbReference type="Proteomes" id="UP000314982">
    <property type="component" value="Unassembled WGS sequence"/>
</dbReference>
<evidence type="ECO:0000256" key="4">
    <source>
        <dbReference type="SAM" id="SignalP"/>
    </source>
</evidence>
<dbReference type="GeneTree" id="ENSGT00940000154427"/>
<protein>
    <recommendedName>
        <fullName evidence="5">DUF4515 domain-containing protein</fullName>
    </recommendedName>
</protein>
<name>A0A4W5PDM9_9TELE</name>
<evidence type="ECO:0000313" key="6">
    <source>
        <dbReference type="Ensembl" id="ENSHHUP00000061567.1"/>
    </source>
</evidence>
<feature type="region of interest" description="Disordered" evidence="3">
    <location>
        <begin position="381"/>
        <end position="415"/>
    </location>
</feature>
<dbReference type="PANTHER" id="PTHR14845:SF0">
    <property type="entry name" value="DUF4515 DOMAIN-CONTAINING PROTEIN"/>
    <property type="match status" value="1"/>
</dbReference>
<keyword evidence="4" id="KW-0732">Signal</keyword>
<feature type="signal peptide" evidence="4">
    <location>
        <begin position="1"/>
        <end position="21"/>
    </location>
</feature>
<feature type="chain" id="PRO_5021322623" description="DUF4515 domain-containing protein" evidence="4">
    <location>
        <begin position="22"/>
        <end position="415"/>
    </location>
</feature>
<accession>A0A4W5PDM9</accession>
<feature type="compositionally biased region" description="Basic residues" evidence="3">
    <location>
        <begin position="106"/>
        <end position="118"/>
    </location>
</feature>
<evidence type="ECO:0000259" key="5">
    <source>
        <dbReference type="Pfam" id="PF14988"/>
    </source>
</evidence>
<feature type="compositionally biased region" description="Basic and acidic residues" evidence="3">
    <location>
        <begin position="399"/>
        <end position="415"/>
    </location>
</feature>
<keyword evidence="7" id="KW-1185">Reference proteome</keyword>
<sequence>MYIFLCMLFHLNFFSVKITRSDNQTTVVLTFHNPAKELASPVHLLCLCRPCFHRAPRLSPAIQPTGAVAYPTERFLVPSQVRHRSISPFPSVPPRLALPAQAHSPPARKCKATKMPPKKKGESALKQDTAGQGVEDSEHPGSDREALLQREYDKLTDTLNNLKRKVEKLRRENEFLQNEANQTRMESQEYMSYMSKRTQKRQSAIVTLSDQNHQALEALKRQREETLDKYQEQANELKKEILEKENELALLNIEIAELREFKSLQQQQLGRIAELEREVTSMHCRHSESLQALKAGFLSEKERYEAQAKQKIQALALAANKEASRCLLTHTRAVSLENQHLREELQELIQRAHSLRGLQDQLQAQRQQLLLEREYVRELRRLRATPGPTPPGSHTRPLGVDRGREDTRHHRTADT</sequence>
<dbReference type="Ensembl" id="ENSHHUT00000063654.1">
    <property type="protein sequence ID" value="ENSHHUP00000061567.1"/>
    <property type="gene ID" value="ENSHHUG00000036472.1"/>
</dbReference>
<dbReference type="Pfam" id="PF14988">
    <property type="entry name" value="DUF4515"/>
    <property type="match status" value="1"/>
</dbReference>
<evidence type="ECO:0000256" key="3">
    <source>
        <dbReference type="SAM" id="MobiDB-lite"/>
    </source>
</evidence>
<keyword evidence="1 2" id="KW-0175">Coiled coil</keyword>
<reference evidence="7" key="1">
    <citation type="submission" date="2018-06" db="EMBL/GenBank/DDBJ databases">
        <title>Genome assembly of Danube salmon.</title>
        <authorList>
            <person name="Macqueen D.J."/>
            <person name="Gundappa M.K."/>
        </authorList>
    </citation>
    <scope>NUCLEOTIDE SEQUENCE [LARGE SCALE GENOMIC DNA]</scope>
</reference>
<evidence type="ECO:0000256" key="2">
    <source>
        <dbReference type="SAM" id="Coils"/>
    </source>
</evidence>
<feature type="coiled-coil region" evidence="2">
    <location>
        <begin position="145"/>
        <end position="365"/>
    </location>
</feature>
<organism evidence="6 7">
    <name type="scientific">Hucho hucho</name>
    <name type="common">huchen</name>
    <dbReference type="NCBI Taxonomy" id="62062"/>
    <lineage>
        <taxon>Eukaryota</taxon>
        <taxon>Metazoa</taxon>
        <taxon>Chordata</taxon>
        <taxon>Craniata</taxon>
        <taxon>Vertebrata</taxon>
        <taxon>Euteleostomi</taxon>
        <taxon>Actinopterygii</taxon>
        <taxon>Neopterygii</taxon>
        <taxon>Teleostei</taxon>
        <taxon>Protacanthopterygii</taxon>
        <taxon>Salmoniformes</taxon>
        <taxon>Salmonidae</taxon>
        <taxon>Salmoninae</taxon>
        <taxon>Hucho</taxon>
    </lineage>
</organism>
<dbReference type="AlphaFoldDB" id="A0A4W5PDM9"/>